<dbReference type="OrthoDB" id="435820at2759"/>
<keyword evidence="3" id="KW-1185">Reference proteome</keyword>
<feature type="region of interest" description="Disordered" evidence="1">
    <location>
        <begin position="67"/>
        <end position="115"/>
    </location>
</feature>
<dbReference type="AlphaFoldDB" id="A0A1Q9DV43"/>
<evidence type="ECO:0000256" key="1">
    <source>
        <dbReference type="SAM" id="MobiDB-lite"/>
    </source>
</evidence>
<dbReference type="EMBL" id="LSRX01000375">
    <property type="protein sequence ID" value="OLP99055.1"/>
    <property type="molecule type" value="Genomic_DNA"/>
</dbReference>
<name>A0A1Q9DV43_SYMMI</name>
<accession>A0A1Q9DV43</accession>
<comment type="caution">
    <text evidence="2">The sequence shown here is derived from an EMBL/GenBank/DDBJ whole genome shotgun (WGS) entry which is preliminary data.</text>
</comment>
<reference evidence="2 3" key="1">
    <citation type="submission" date="2016-02" db="EMBL/GenBank/DDBJ databases">
        <title>Genome analysis of coral dinoflagellate symbionts highlights evolutionary adaptations to a symbiotic lifestyle.</title>
        <authorList>
            <person name="Aranda M."/>
            <person name="Li Y."/>
            <person name="Liew Y.J."/>
            <person name="Baumgarten S."/>
            <person name="Simakov O."/>
            <person name="Wilson M."/>
            <person name="Piel J."/>
            <person name="Ashoor H."/>
            <person name="Bougouffa S."/>
            <person name="Bajic V.B."/>
            <person name="Ryu T."/>
            <person name="Ravasi T."/>
            <person name="Bayer T."/>
            <person name="Micklem G."/>
            <person name="Kim H."/>
            <person name="Bhak J."/>
            <person name="Lajeunesse T.C."/>
            <person name="Voolstra C.R."/>
        </authorList>
    </citation>
    <scope>NUCLEOTIDE SEQUENCE [LARGE SCALE GENOMIC DNA]</scope>
    <source>
        <strain evidence="2 3">CCMP2467</strain>
    </source>
</reference>
<dbReference type="Proteomes" id="UP000186817">
    <property type="component" value="Unassembled WGS sequence"/>
</dbReference>
<sequence>MKALSLAHRIAQEREESVGNVATRTSFRPWRWPNIQVAEKNVGQLMVQWDFAERRWRDISKARSPFATQGWYPPADEPGLEGTTPPPPPPPPRPPVTDPKLPAKPARKPPSPAESMAKLLRACATEAGKRELLVNHGWTGYQTQKKEDQPWVVWWYFSDTIWAWDSDLFGAEEVRPCLLPPGHSSRGRRQVDVPPPLPTLYEAANWCSASLFVLNLSGVLGKFMCSLLL</sequence>
<organism evidence="2 3">
    <name type="scientific">Symbiodinium microadriaticum</name>
    <name type="common">Dinoflagellate</name>
    <name type="synonym">Zooxanthella microadriatica</name>
    <dbReference type="NCBI Taxonomy" id="2951"/>
    <lineage>
        <taxon>Eukaryota</taxon>
        <taxon>Sar</taxon>
        <taxon>Alveolata</taxon>
        <taxon>Dinophyceae</taxon>
        <taxon>Suessiales</taxon>
        <taxon>Symbiodiniaceae</taxon>
        <taxon>Symbiodinium</taxon>
    </lineage>
</organism>
<feature type="compositionally biased region" description="Pro residues" evidence="1">
    <location>
        <begin position="84"/>
        <end position="97"/>
    </location>
</feature>
<protein>
    <submittedName>
        <fullName evidence="2">Uncharacterized protein</fullName>
    </submittedName>
</protein>
<proteinExistence type="predicted"/>
<gene>
    <name evidence="2" type="ORF">AK812_SmicGene18427</name>
</gene>
<evidence type="ECO:0000313" key="2">
    <source>
        <dbReference type="EMBL" id="OLP99055.1"/>
    </source>
</evidence>
<evidence type="ECO:0000313" key="3">
    <source>
        <dbReference type="Proteomes" id="UP000186817"/>
    </source>
</evidence>